<comment type="similarity">
    <text evidence="1">Belongs to the H-rev107 family.</text>
</comment>
<dbReference type="GO" id="GO:0070292">
    <property type="term" value="P:N-acylphosphatidylethanolamine metabolic process"/>
    <property type="evidence" value="ECO:0007669"/>
    <property type="project" value="TreeGrafter"/>
</dbReference>
<dbReference type="GO" id="GO:0004623">
    <property type="term" value="F:phospholipase A2 activity"/>
    <property type="evidence" value="ECO:0007669"/>
    <property type="project" value="TreeGrafter"/>
</dbReference>
<dbReference type="EMBL" id="BLXT01003068">
    <property type="protein sequence ID" value="GFO00259.1"/>
    <property type="molecule type" value="Genomic_DNA"/>
</dbReference>
<dbReference type="AlphaFoldDB" id="A0AAV3ZY76"/>
<dbReference type="Pfam" id="PF04970">
    <property type="entry name" value="LRAT"/>
    <property type="match status" value="1"/>
</dbReference>
<protein>
    <submittedName>
        <fullName evidence="7">Group XVI phospholipase a2-like protein</fullName>
    </submittedName>
</protein>
<dbReference type="GO" id="GO:0008970">
    <property type="term" value="F:phospholipase A1 activity"/>
    <property type="evidence" value="ECO:0007669"/>
    <property type="project" value="TreeGrafter"/>
</dbReference>
<dbReference type="GO" id="GO:0005737">
    <property type="term" value="C:cytoplasm"/>
    <property type="evidence" value="ECO:0007669"/>
    <property type="project" value="TreeGrafter"/>
</dbReference>
<feature type="transmembrane region" description="Helical" evidence="5">
    <location>
        <begin position="157"/>
        <end position="176"/>
    </location>
</feature>
<dbReference type="GO" id="GO:0016410">
    <property type="term" value="F:N-acyltransferase activity"/>
    <property type="evidence" value="ECO:0007669"/>
    <property type="project" value="TreeGrafter"/>
</dbReference>
<evidence type="ECO:0000256" key="1">
    <source>
        <dbReference type="ARBA" id="ARBA00007824"/>
    </source>
</evidence>
<gene>
    <name evidence="7" type="ORF">PoB_002676400</name>
</gene>
<evidence type="ECO:0000313" key="7">
    <source>
        <dbReference type="EMBL" id="GFO00259.1"/>
    </source>
</evidence>
<evidence type="ECO:0000256" key="5">
    <source>
        <dbReference type="SAM" id="Phobius"/>
    </source>
</evidence>
<keyword evidence="4" id="KW-0443">Lipid metabolism</keyword>
<evidence type="ECO:0000256" key="2">
    <source>
        <dbReference type="ARBA" id="ARBA00022679"/>
    </source>
</evidence>
<feature type="domain" description="LRAT" evidence="6">
    <location>
        <begin position="28"/>
        <end position="147"/>
    </location>
</feature>
<evidence type="ECO:0000259" key="6">
    <source>
        <dbReference type="PROSITE" id="PS51934"/>
    </source>
</evidence>
<keyword evidence="5" id="KW-1133">Transmembrane helix</keyword>
<name>A0AAV3ZY76_9GAST</name>
<accession>A0AAV3ZY76</accession>
<dbReference type="PANTHER" id="PTHR13943">
    <property type="entry name" value="HRAS-LIKE SUPPRESSOR - RELATED"/>
    <property type="match status" value="1"/>
</dbReference>
<comment type="caution">
    <text evidence="7">The sequence shown here is derived from an EMBL/GenBank/DDBJ whole genome shotgun (WGS) entry which is preliminary data.</text>
</comment>
<dbReference type="InterPro" id="IPR051496">
    <property type="entry name" value="H-rev107_PLA/AT"/>
</dbReference>
<dbReference type="Gene3D" id="3.90.1720.10">
    <property type="entry name" value="endopeptidase domain like (from Nostoc punctiforme)"/>
    <property type="match status" value="1"/>
</dbReference>
<keyword evidence="8" id="KW-1185">Reference proteome</keyword>
<evidence type="ECO:0000256" key="3">
    <source>
        <dbReference type="ARBA" id="ARBA00022801"/>
    </source>
</evidence>
<dbReference type="InterPro" id="IPR007053">
    <property type="entry name" value="LRAT_dom"/>
</dbReference>
<keyword evidence="2" id="KW-0808">Transferase</keyword>
<proteinExistence type="inferred from homology"/>
<sequence length="179" mass="19615">MSSFVSRRLQRTPIKAEEDLDDVAPGSLLEIDQGNYKHWAIYIGDRKVCHLTVEAVMGGPSFTASLACLKTNKGKILVQLFRDMLAGETPPVFVNNSRDSKWTPRSAEDIVTSALSYAGQKVRYDLVTFNCEHFANECRYGIKASLQVEDTADAARVGTVLLGVGAVALAFGKLIFGKR</sequence>
<dbReference type="PANTHER" id="PTHR13943:SF77">
    <property type="entry name" value="LRAT DOMAIN-CONTAINING PROTEIN"/>
    <property type="match status" value="1"/>
</dbReference>
<dbReference type="PROSITE" id="PS51934">
    <property type="entry name" value="LRAT"/>
    <property type="match status" value="1"/>
</dbReference>
<evidence type="ECO:0000313" key="8">
    <source>
        <dbReference type="Proteomes" id="UP000735302"/>
    </source>
</evidence>
<evidence type="ECO:0000256" key="4">
    <source>
        <dbReference type="ARBA" id="ARBA00023098"/>
    </source>
</evidence>
<keyword evidence="3" id="KW-0378">Hydrolase</keyword>
<organism evidence="7 8">
    <name type="scientific">Plakobranchus ocellatus</name>
    <dbReference type="NCBI Taxonomy" id="259542"/>
    <lineage>
        <taxon>Eukaryota</taxon>
        <taxon>Metazoa</taxon>
        <taxon>Spiralia</taxon>
        <taxon>Lophotrochozoa</taxon>
        <taxon>Mollusca</taxon>
        <taxon>Gastropoda</taxon>
        <taxon>Heterobranchia</taxon>
        <taxon>Euthyneura</taxon>
        <taxon>Panpulmonata</taxon>
        <taxon>Sacoglossa</taxon>
        <taxon>Placobranchoidea</taxon>
        <taxon>Plakobranchidae</taxon>
        <taxon>Plakobranchus</taxon>
    </lineage>
</organism>
<reference evidence="7 8" key="1">
    <citation type="journal article" date="2021" name="Elife">
        <title>Chloroplast acquisition without the gene transfer in kleptoplastic sea slugs, Plakobranchus ocellatus.</title>
        <authorList>
            <person name="Maeda T."/>
            <person name="Takahashi S."/>
            <person name="Yoshida T."/>
            <person name="Shimamura S."/>
            <person name="Takaki Y."/>
            <person name="Nagai Y."/>
            <person name="Toyoda A."/>
            <person name="Suzuki Y."/>
            <person name="Arimoto A."/>
            <person name="Ishii H."/>
            <person name="Satoh N."/>
            <person name="Nishiyama T."/>
            <person name="Hasebe M."/>
            <person name="Maruyama T."/>
            <person name="Minagawa J."/>
            <person name="Obokata J."/>
            <person name="Shigenobu S."/>
        </authorList>
    </citation>
    <scope>NUCLEOTIDE SEQUENCE [LARGE SCALE GENOMIC DNA]</scope>
</reference>
<keyword evidence="5" id="KW-0472">Membrane</keyword>
<keyword evidence="5" id="KW-0812">Transmembrane</keyword>
<dbReference type="Proteomes" id="UP000735302">
    <property type="component" value="Unassembled WGS sequence"/>
</dbReference>